<dbReference type="GO" id="GO:1901264">
    <property type="term" value="P:carbohydrate derivative transport"/>
    <property type="evidence" value="ECO:0007669"/>
    <property type="project" value="TreeGrafter"/>
</dbReference>
<evidence type="ECO:0000256" key="1">
    <source>
        <dbReference type="ARBA" id="ARBA00004651"/>
    </source>
</evidence>
<evidence type="ECO:0000256" key="5">
    <source>
        <dbReference type="ARBA" id="ARBA00022692"/>
    </source>
</evidence>
<sequence length="420" mass="45627">MFKKFVDTMLKKVAPMLAKFSENVVVKSIQRGFMATISVLIIGGFATLLASPPGTMEEATGIALGWHKIAAGFGGPLSAIKFATMDLVSLWTLFSITTVLSNKLKQDALSNLISAGTLFMIFTYVPFEGGIRIENFGSFGLFTAMIVSVLTVFLIKVLKDKNITLRFPESVPDMVARPFEALIPAFIIIVVGIVINMILGLFDLTVPSLIVTIFKPLVQFTGSLAGILLIAFLVHFLWSLGIHGGAVVMPIAMPFMLKNTTENMELIAQGLEPTNIFTVGFYAAYIMPLIGMALAMLIVAKSTHLKTVAKIGFVPMLFNITEPIGFGAPIVLNPPLAIARIIAVLVSTTLGYMTFAVGLVSMPSFQVPTFIPPFLGVFLSTTDWKAIVAWFVITAVVILIYIPFVKMYDIQLIKQEKEAA</sequence>
<evidence type="ECO:0000256" key="9">
    <source>
        <dbReference type="SAM" id="Phobius"/>
    </source>
</evidence>
<dbReference type="PANTHER" id="PTHR33989:SF4">
    <property type="entry name" value="PTS SYSTEM N,N'-DIACETYLCHITOBIOSE-SPECIFIC EIIC COMPONENT"/>
    <property type="match status" value="1"/>
</dbReference>
<gene>
    <name evidence="11" type="ORF">HZI73_07205</name>
</gene>
<dbReference type="PANTHER" id="PTHR33989">
    <property type="match status" value="1"/>
</dbReference>
<comment type="function">
    <text evidence="8">The phosphoenolpyruvate-dependent sugar phosphotransferase system (PTS), a major carbohydrate active -transport system, catalyzes the phosphorylation of incoming sugar substrates concomitant with their translocation across the cell membrane.</text>
</comment>
<dbReference type="InterPro" id="IPR003352">
    <property type="entry name" value="PTS_EIIC"/>
</dbReference>
<evidence type="ECO:0000259" key="10">
    <source>
        <dbReference type="PROSITE" id="PS51105"/>
    </source>
</evidence>
<feature type="transmembrane region" description="Helical" evidence="9">
    <location>
        <begin position="236"/>
        <end position="256"/>
    </location>
</feature>
<feature type="transmembrane region" description="Helical" evidence="9">
    <location>
        <begin position="208"/>
        <end position="229"/>
    </location>
</feature>
<dbReference type="GO" id="GO:0005886">
    <property type="term" value="C:plasma membrane"/>
    <property type="evidence" value="ECO:0007669"/>
    <property type="project" value="UniProtKB-SubCell"/>
</dbReference>
<evidence type="ECO:0000256" key="8">
    <source>
        <dbReference type="PIRNR" id="PIRNR006351"/>
    </source>
</evidence>
<keyword evidence="7 8" id="KW-0472">Membrane</keyword>
<evidence type="ECO:0000256" key="6">
    <source>
        <dbReference type="ARBA" id="ARBA00022989"/>
    </source>
</evidence>
<dbReference type="InterPro" id="IPR051088">
    <property type="entry name" value="PTS_Sugar-EIIC/EIIB"/>
</dbReference>
<dbReference type="EMBL" id="CP058649">
    <property type="protein sequence ID" value="QUI22099.1"/>
    <property type="molecule type" value="Genomic_DNA"/>
</dbReference>
<accession>A0A8J8MI99</accession>
<dbReference type="RefSeq" id="WP_212697577.1">
    <property type="nucleotide sequence ID" value="NZ_CP058649.1"/>
</dbReference>
<name>A0A8J8MI99_9FIRM</name>
<feature type="transmembrane region" description="Helical" evidence="9">
    <location>
        <begin position="108"/>
        <end position="127"/>
    </location>
</feature>
<dbReference type="AlphaFoldDB" id="A0A8J8MI99"/>
<feature type="transmembrane region" description="Helical" evidence="9">
    <location>
        <begin position="338"/>
        <end position="358"/>
    </location>
</feature>
<feature type="domain" description="PTS EIIC type-3" evidence="10">
    <location>
        <begin position="9"/>
        <end position="404"/>
    </location>
</feature>
<feature type="transmembrane region" description="Helical" evidence="9">
    <location>
        <begin position="139"/>
        <end position="158"/>
    </location>
</feature>
<comment type="subcellular location">
    <subcellularLocation>
        <location evidence="1">Cell membrane</location>
        <topology evidence="1">Multi-pass membrane protein</topology>
    </subcellularLocation>
</comment>
<feature type="transmembrane region" description="Helical" evidence="9">
    <location>
        <begin position="70"/>
        <end position="96"/>
    </location>
</feature>
<feature type="transmembrane region" description="Helical" evidence="9">
    <location>
        <begin position="387"/>
        <end position="405"/>
    </location>
</feature>
<dbReference type="Pfam" id="PF02378">
    <property type="entry name" value="PTS_EIIC"/>
    <property type="match status" value="1"/>
</dbReference>
<evidence type="ECO:0000313" key="11">
    <source>
        <dbReference type="EMBL" id="QUI22099.1"/>
    </source>
</evidence>
<proteinExistence type="predicted"/>
<feature type="transmembrane region" description="Helical" evidence="9">
    <location>
        <begin position="32"/>
        <end position="50"/>
    </location>
</feature>
<keyword evidence="12" id="KW-1185">Reference proteome</keyword>
<evidence type="ECO:0000256" key="3">
    <source>
        <dbReference type="ARBA" id="ARBA00022475"/>
    </source>
</evidence>
<dbReference type="PIRSF" id="PIRSF006351">
    <property type="entry name" value="PTS_EIIC-Cellobiose"/>
    <property type="match status" value="1"/>
</dbReference>
<keyword evidence="2 8" id="KW-0813">Transport</keyword>
<evidence type="ECO:0000256" key="2">
    <source>
        <dbReference type="ARBA" id="ARBA00022448"/>
    </source>
</evidence>
<dbReference type="InterPro" id="IPR004501">
    <property type="entry name" value="PTS_EIIC_3"/>
</dbReference>
<dbReference type="Proteomes" id="UP000683246">
    <property type="component" value="Chromosome"/>
</dbReference>
<evidence type="ECO:0000313" key="12">
    <source>
        <dbReference type="Proteomes" id="UP000683246"/>
    </source>
</evidence>
<keyword evidence="5 9" id="KW-0812">Transmembrane</keyword>
<feature type="transmembrane region" description="Helical" evidence="9">
    <location>
        <begin position="179"/>
        <end position="202"/>
    </location>
</feature>
<feature type="transmembrane region" description="Helical" evidence="9">
    <location>
        <begin position="276"/>
        <end position="299"/>
    </location>
</feature>
<keyword evidence="6 9" id="KW-1133">Transmembrane helix</keyword>
<evidence type="ECO:0000256" key="7">
    <source>
        <dbReference type="ARBA" id="ARBA00023136"/>
    </source>
</evidence>
<keyword evidence="4 8" id="KW-0762">Sugar transport</keyword>
<evidence type="ECO:0000256" key="4">
    <source>
        <dbReference type="ARBA" id="ARBA00022597"/>
    </source>
</evidence>
<protein>
    <recommendedName>
        <fullName evidence="8">Permease IIC component</fullName>
    </recommendedName>
</protein>
<dbReference type="PROSITE" id="PS51105">
    <property type="entry name" value="PTS_EIIC_TYPE_3"/>
    <property type="match status" value="1"/>
</dbReference>
<dbReference type="InterPro" id="IPR004796">
    <property type="entry name" value="PTS_IIC_cello"/>
</dbReference>
<organism evidence="11 12">
    <name type="scientific">Vallitalea pronyensis</name>
    <dbReference type="NCBI Taxonomy" id="1348613"/>
    <lineage>
        <taxon>Bacteria</taxon>
        <taxon>Bacillati</taxon>
        <taxon>Bacillota</taxon>
        <taxon>Clostridia</taxon>
        <taxon>Lachnospirales</taxon>
        <taxon>Vallitaleaceae</taxon>
        <taxon>Vallitalea</taxon>
    </lineage>
</organism>
<dbReference type="GO" id="GO:0009401">
    <property type="term" value="P:phosphoenolpyruvate-dependent sugar phosphotransferase system"/>
    <property type="evidence" value="ECO:0007669"/>
    <property type="project" value="InterPro"/>
</dbReference>
<reference evidence="11" key="1">
    <citation type="submission" date="2020-07" db="EMBL/GenBank/DDBJ databases">
        <title>Vallitalea pronyensis genome.</title>
        <authorList>
            <person name="Postec A."/>
        </authorList>
    </citation>
    <scope>NUCLEOTIDE SEQUENCE</scope>
    <source>
        <strain evidence="11">FatNI3</strain>
    </source>
</reference>
<dbReference type="KEGG" id="vpy:HZI73_07205"/>
<keyword evidence="3 8" id="KW-1003">Cell membrane</keyword>
<dbReference type="GO" id="GO:0008982">
    <property type="term" value="F:protein-N(PI)-phosphohistidine-sugar phosphotransferase activity"/>
    <property type="evidence" value="ECO:0007669"/>
    <property type="project" value="UniProtKB-UniRule"/>
</dbReference>